<feature type="compositionally biased region" description="Low complexity" evidence="2">
    <location>
        <begin position="140"/>
        <end position="165"/>
    </location>
</feature>
<protein>
    <recommendedName>
        <fullName evidence="3">SHSP domain-containing protein</fullName>
    </recommendedName>
</protein>
<proteinExistence type="inferred from homology"/>
<sequence length="313" mass="32812">MLPGSMQDAIKNRAAARKKEFKDPYVKPKMSKEDYLAAKASAAPVAVSGGGGGGANVDLSPLLQSQNQMQRQLQQLMEQVQRLGSGGAPAATTTGSSSSSSSSTPDLTAQLDQFKRDMRSSQRQAHNDLLSSVEDIVRKASAGSANNSSGSTNNEGAGNNAAEVSRLQRQVTQLQAELADLKGENDTLRGTNIKLQKENEQLRKQASSSNSATAATVAPPAPSFSAPKMAAPTSSKGSTGMKVEETSKVYQLSLDLPGIKISDLKISYGDGALELNVKGKEYKFEVAANLIDASGISAMLQPNGGLQITVPKK</sequence>
<name>A0A7S3PAY6_9STRA</name>
<dbReference type="InterPro" id="IPR002068">
    <property type="entry name" value="A-crystallin/Hsp20_dom"/>
</dbReference>
<dbReference type="EMBL" id="HBIM01021785">
    <property type="protein sequence ID" value="CAE0419377.1"/>
    <property type="molecule type" value="Transcribed_RNA"/>
</dbReference>
<comment type="similarity">
    <text evidence="1">Belongs to the small heat shock protein (HSP20) family.</text>
</comment>
<dbReference type="Gene3D" id="1.20.5.1700">
    <property type="match status" value="1"/>
</dbReference>
<feature type="compositionally biased region" description="Low complexity" evidence="2">
    <location>
        <begin position="206"/>
        <end position="232"/>
    </location>
</feature>
<feature type="region of interest" description="Disordered" evidence="2">
    <location>
        <begin position="199"/>
        <end position="242"/>
    </location>
</feature>
<dbReference type="Gene3D" id="2.60.40.790">
    <property type="match status" value="1"/>
</dbReference>
<organism evidence="4">
    <name type="scientific">Amphora coffeiformis</name>
    <dbReference type="NCBI Taxonomy" id="265554"/>
    <lineage>
        <taxon>Eukaryota</taxon>
        <taxon>Sar</taxon>
        <taxon>Stramenopiles</taxon>
        <taxon>Ochrophyta</taxon>
        <taxon>Bacillariophyta</taxon>
        <taxon>Bacillariophyceae</taxon>
        <taxon>Bacillariophycidae</taxon>
        <taxon>Thalassiophysales</taxon>
        <taxon>Catenulaceae</taxon>
        <taxon>Amphora</taxon>
    </lineage>
</organism>
<evidence type="ECO:0000256" key="2">
    <source>
        <dbReference type="SAM" id="MobiDB-lite"/>
    </source>
</evidence>
<accession>A0A7S3PAY6</accession>
<feature type="compositionally biased region" description="Low complexity" evidence="2">
    <location>
        <begin position="37"/>
        <end position="47"/>
    </location>
</feature>
<dbReference type="AlphaFoldDB" id="A0A7S3PAY6"/>
<feature type="compositionally biased region" description="Basic and acidic residues" evidence="2">
    <location>
        <begin position="17"/>
        <end position="36"/>
    </location>
</feature>
<dbReference type="PROSITE" id="PS01031">
    <property type="entry name" value="SHSP"/>
    <property type="match status" value="1"/>
</dbReference>
<evidence type="ECO:0000259" key="3">
    <source>
        <dbReference type="PROSITE" id="PS01031"/>
    </source>
</evidence>
<dbReference type="SUPFAM" id="SSF49764">
    <property type="entry name" value="HSP20-like chaperones"/>
    <property type="match status" value="1"/>
</dbReference>
<feature type="domain" description="SHSP" evidence="3">
    <location>
        <begin position="232"/>
        <end position="313"/>
    </location>
</feature>
<gene>
    <name evidence="4" type="ORF">ACOF00016_LOCUS16218</name>
</gene>
<evidence type="ECO:0000256" key="1">
    <source>
        <dbReference type="PROSITE-ProRule" id="PRU00285"/>
    </source>
</evidence>
<evidence type="ECO:0000313" key="4">
    <source>
        <dbReference type="EMBL" id="CAE0419377.1"/>
    </source>
</evidence>
<feature type="region of interest" description="Disordered" evidence="2">
    <location>
        <begin position="1"/>
        <end position="165"/>
    </location>
</feature>
<feature type="compositionally biased region" description="Low complexity" evidence="2">
    <location>
        <begin position="62"/>
        <end position="105"/>
    </location>
</feature>
<dbReference type="CDD" id="cd00298">
    <property type="entry name" value="ACD_sHsps_p23-like"/>
    <property type="match status" value="1"/>
</dbReference>
<dbReference type="InterPro" id="IPR008978">
    <property type="entry name" value="HSP20-like_chaperone"/>
</dbReference>
<reference evidence="4" key="1">
    <citation type="submission" date="2021-01" db="EMBL/GenBank/DDBJ databases">
        <authorList>
            <person name="Corre E."/>
            <person name="Pelletier E."/>
            <person name="Niang G."/>
            <person name="Scheremetjew M."/>
            <person name="Finn R."/>
            <person name="Kale V."/>
            <person name="Holt S."/>
            <person name="Cochrane G."/>
            <person name="Meng A."/>
            <person name="Brown T."/>
            <person name="Cohen L."/>
        </authorList>
    </citation>
    <scope>NUCLEOTIDE SEQUENCE</scope>
    <source>
        <strain evidence="4">CCMP127</strain>
    </source>
</reference>